<dbReference type="GO" id="GO:0045900">
    <property type="term" value="P:negative regulation of translational elongation"/>
    <property type="evidence" value="ECO:0007669"/>
    <property type="project" value="TreeGrafter"/>
</dbReference>
<dbReference type="PANTHER" id="PTHR33231">
    <property type="entry name" value="30S RIBOSOMAL PROTEIN"/>
    <property type="match status" value="1"/>
</dbReference>
<dbReference type="GO" id="GO:0022627">
    <property type="term" value="C:cytosolic small ribosomal subunit"/>
    <property type="evidence" value="ECO:0007669"/>
    <property type="project" value="TreeGrafter"/>
</dbReference>
<dbReference type="SUPFAM" id="SSF69754">
    <property type="entry name" value="Ribosome binding protein Y (YfiA homologue)"/>
    <property type="match status" value="1"/>
</dbReference>
<dbReference type="Gene3D" id="3.30.160.100">
    <property type="entry name" value="Ribosome hibernation promotion factor-like"/>
    <property type="match status" value="1"/>
</dbReference>
<dbReference type="Pfam" id="PF02482">
    <property type="entry name" value="Ribosomal_S30AE"/>
    <property type="match status" value="1"/>
</dbReference>
<evidence type="ECO:0000256" key="1">
    <source>
        <dbReference type="ARBA" id="ARBA00022845"/>
    </source>
</evidence>
<dbReference type="Proteomes" id="UP000178444">
    <property type="component" value="Unassembled WGS sequence"/>
</dbReference>
<dbReference type="EMBL" id="MGKO01000008">
    <property type="protein sequence ID" value="OGN27695.1"/>
    <property type="molecule type" value="Genomic_DNA"/>
</dbReference>
<dbReference type="PANTHER" id="PTHR33231:SF1">
    <property type="entry name" value="30S RIBOSOMAL PROTEIN"/>
    <property type="match status" value="1"/>
</dbReference>
<evidence type="ECO:0000313" key="2">
    <source>
        <dbReference type="EMBL" id="OGN27695.1"/>
    </source>
</evidence>
<accession>A0A1F8GQJ9</accession>
<evidence type="ECO:0000313" key="3">
    <source>
        <dbReference type="Proteomes" id="UP000178444"/>
    </source>
</evidence>
<dbReference type="InterPro" id="IPR036567">
    <property type="entry name" value="RHF-like"/>
</dbReference>
<organism evidence="2 3">
    <name type="scientific">Candidatus Yanofskybacteria bacterium RIFCSPLOWO2_01_FULL_49_17</name>
    <dbReference type="NCBI Taxonomy" id="1802700"/>
    <lineage>
        <taxon>Bacteria</taxon>
        <taxon>Candidatus Yanofskyibacteriota</taxon>
    </lineage>
</organism>
<proteinExistence type="predicted"/>
<comment type="caution">
    <text evidence="2">The sequence shown here is derived from an EMBL/GenBank/DDBJ whole genome shotgun (WGS) entry which is preliminary data.</text>
</comment>
<dbReference type="GO" id="GO:0043024">
    <property type="term" value="F:ribosomal small subunit binding"/>
    <property type="evidence" value="ECO:0007669"/>
    <property type="project" value="TreeGrafter"/>
</dbReference>
<dbReference type="AlphaFoldDB" id="A0A1F8GQJ9"/>
<sequence length="109" mass="12517">MAIKIDIFSKNIELNPALREFIEEKLGSLDRYIPGLADIRVEIARPSKHHRSGHVFYAEANVKLGGKVLRAQAHHLDLHSAIIDVRDELKELIKKFKEKRADSARKPRK</sequence>
<protein>
    <submittedName>
        <fullName evidence="2">Ribosomal subunit interface protein</fullName>
    </submittedName>
</protein>
<reference evidence="2 3" key="1">
    <citation type="journal article" date="2016" name="Nat. Commun.">
        <title>Thousands of microbial genomes shed light on interconnected biogeochemical processes in an aquifer system.</title>
        <authorList>
            <person name="Anantharaman K."/>
            <person name="Brown C.T."/>
            <person name="Hug L.A."/>
            <person name="Sharon I."/>
            <person name="Castelle C.J."/>
            <person name="Probst A.J."/>
            <person name="Thomas B.C."/>
            <person name="Singh A."/>
            <person name="Wilkins M.J."/>
            <person name="Karaoz U."/>
            <person name="Brodie E.L."/>
            <person name="Williams K.H."/>
            <person name="Hubbard S.S."/>
            <person name="Banfield J.F."/>
        </authorList>
    </citation>
    <scope>NUCLEOTIDE SEQUENCE [LARGE SCALE GENOMIC DNA]</scope>
</reference>
<dbReference type="NCBIfam" id="TIGR00741">
    <property type="entry name" value="yfiA"/>
    <property type="match status" value="1"/>
</dbReference>
<dbReference type="InterPro" id="IPR050574">
    <property type="entry name" value="HPF/YfiA_ribosome-assoc"/>
</dbReference>
<gene>
    <name evidence="2" type="ORF">A2941_01770</name>
</gene>
<keyword evidence="1" id="KW-0810">Translation regulation</keyword>
<dbReference type="InterPro" id="IPR003489">
    <property type="entry name" value="RHF/RaiA"/>
</dbReference>
<name>A0A1F8GQJ9_9BACT</name>